<evidence type="ECO:0000256" key="12">
    <source>
        <dbReference type="ARBA" id="ARBA00032165"/>
    </source>
</evidence>
<dbReference type="Pfam" id="PF14288">
    <property type="entry name" value="FKS1_dom1"/>
    <property type="match status" value="1"/>
</dbReference>
<evidence type="ECO:0000256" key="9">
    <source>
        <dbReference type="ARBA" id="ARBA00022989"/>
    </source>
</evidence>
<evidence type="ECO:0000256" key="15">
    <source>
        <dbReference type="SAM" id="Phobius"/>
    </source>
</evidence>
<feature type="transmembrane region" description="Helical" evidence="15">
    <location>
        <begin position="1745"/>
        <end position="1765"/>
    </location>
</feature>
<keyword evidence="4" id="KW-1003">Cell membrane</keyword>
<evidence type="ECO:0000256" key="13">
    <source>
        <dbReference type="ARBA" id="ARBA00047777"/>
    </source>
</evidence>
<dbReference type="PANTHER" id="PTHR12741:SF107">
    <property type="entry name" value="CALLOSE SYNTHASE 5"/>
    <property type="match status" value="1"/>
</dbReference>
<feature type="transmembrane region" description="Helical" evidence="15">
    <location>
        <begin position="541"/>
        <end position="562"/>
    </location>
</feature>
<feature type="transmembrane region" description="Helical" evidence="15">
    <location>
        <begin position="1850"/>
        <end position="1870"/>
    </location>
</feature>
<feature type="transmembrane region" description="Helical" evidence="15">
    <location>
        <begin position="1637"/>
        <end position="1661"/>
    </location>
</feature>
<dbReference type="InterPro" id="IPR058851">
    <property type="entry name" value="CALS1_helical"/>
</dbReference>
<feature type="transmembrane region" description="Helical" evidence="15">
    <location>
        <begin position="1716"/>
        <end position="1733"/>
    </location>
</feature>
<dbReference type="PANTHER" id="PTHR12741">
    <property type="entry name" value="LYST-INTERACTING PROTEIN LIP5 DOPAMINE RESPONSIVE PROTEIN DRG-1"/>
    <property type="match status" value="1"/>
</dbReference>
<protein>
    <recommendedName>
        <fullName evidence="12">1,3-beta-glucan synthase</fullName>
        <ecNumber evidence="3">2.4.1.34</ecNumber>
    </recommendedName>
    <alternativeName>
        <fullName evidence="12">1,3-beta-glucan synthase</fullName>
    </alternativeName>
</protein>
<keyword evidence="8" id="KW-0133">Cell shape</keyword>
<reference evidence="18" key="1">
    <citation type="journal article" date="2019" name="Nat. Commun.">
        <title>The genome of broomcorn millet.</title>
        <authorList>
            <person name="Zou C."/>
            <person name="Miki D."/>
            <person name="Li D."/>
            <person name="Tang Q."/>
            <person name="Xiao L."/>
            <person name="Rajput S."/>
            <person name="Deng P."/>
            <person name="Jia W."/>
            <person name="Huang R."/>
            <person name="Zhang M."/>
            <person name="Sun Y."/>
            <person name="Hu J."/>
            <person name="Fu X."/>
            <person name="Schnable P.S."/>
            <person name="Li F."/>
            <person name="Zhang H."/>
            <person name="Feng B."/>
            <person name="Zhu X."/>
            <person name="Liu R."/>
            <person name="Schnable J.C."/>
            <person name="Zhu J.-K."/>
            <person name="Zhang H."/>
        </authorList>
    </citation>
    <scope>NUCLEOTIDE SEQUENCE [LARGE SCALE GENOMIC DNA]</scope>
</reference>
<feature type="transmembrane region" description="Helical" evidence="15">
    <location>
        <begin position="1614"/>
        <end position="1631"/>
    </location>
</feature>
<dbReference type="InterPro" id="IPR003440">
    <property type="entry name" value="Glyco_trans_48_dom"/>
</dbReference>
<evidence type="ECO:0000259" key="16">
    <source>
        <dbReference type="SMART" id="SM01205"/>
    </source>
</evidence>
<comment type="similarity">
    <text evidence="2">Belongs to the glycosyltransferase 48 family.</text>
</comment>
<sequence length="1901" mass="217568">MTAPRGGGDEPPPPPAAASAGNEPVTPTSAHVSGLNRRGSRGAVATFSMEVFDNEVVPSTLSSIAPILRVAAEIEPERPRVAYLCRFYAFEKAHRLDQNSIGRGVRQFKTALLQRLEKDNSPSLAKRVKKSDAREIESFYQQYYENYVRALDKGEQADRAQLGKAYQTAGVLFEVLCAVNKNEKVEEVNPEIIRLHKDVQEKKDIYAPFNILPLDAASASQSIMQLEEIKAAVAALRNTRGLTWPPTFEPQRQKGGDLDLLDWLRSMFGFQRDSVRNQREHLILFLANVHIRIEPKPEPLSKLDDRAVDVVMTKLFGNYKKWCKFLSRKHSLRFPQGVQPQEIQQRKILYLGLYLLIWGEAANIRFMPECLCYIFHNMAYELHGLLAGNVSIVTGENIRPSYGGDEEAFLKKVVTPIYRVIRKEAGKSQHGKTPHSAWSNYDDLNEYFWTPDCFSLGWPMRDDGDFFKSVHDSKPVTMAGSSPQKVSTKSTGKTNFVETRTFWHIFRSFDRMWTFYILALQAMLIFAWNDYSVTQILQKDLLYSLSSVFVTAAFLQFLQSILDFILNFPGSHRCKFIDVLRNILKIIVSAVWAVILPFFYISTAAKVNLPLKNLEKWFRYVKGVPTLYMLAVAVYLIPNVLSAALFLFPMFRRWIESSDWIIVRLLLWWSQKRIYVGRGMHESQVSLFNYFVQIQPLIKPTKDVMGVHNIRYEWHEFFPNASYNIGAILSLWAPVLLVYLMDTQIWYAIYSTIFGGMTGALGRLGEIRTLGMLRSRFHSLPGAFNTYLVPSDKSRNRRFSLAKRFAEVSPSKRTEAAKFAQLWNEVICSFREEDLISDREMDLLGVPYSSDPSLKLMQWPLFLLASKIPIALDMAAQFRPRDSDLWKRICADEIIGIIIKEIEANIAKNTFLANFRMSALPVFCKKFVELISTLKERDASKFDNVVLLLQDMLEVITRDMMVNEIRELAEFGHGNKERRQLFAGSGTKPAIVFPPPVSAQWEEQIKRLHLLLTVKESAMDVPTNLEARRRIAFFTNSLFMDMPRAPRVRKMLSFSVMTPYYSEETVYSKSDLDLENEDDEWNNFMERINCKRESEVWGNEENVLQLRHWASLRGQTLCRTVRGMMYYRRALKLQAFLDMASESEILEGYKAVADPAEEEKKSQRSLSSQLEAVADMKFTYVATCQIYGNQKQSGDRRATDILNLMVNYPGLRVAYIDEVEERDGDKVQKVFYSVLVKALDNHDQSDVNLNSTYSLYPMKEIYRIKLPGPAKLGEGKPENQNHAIIFTRGEALQTIDMNQDNYLEEALKMRNLLEEFNENHGVRQPTILGVREHIFTGSVSSLAWFMSNQETSFVTIGQRVLANPLKVRFHYGHPDVFDRIFHITRGGISKASCGINLSEDIFAGFNSTLRRGNVTHHEYIQVGKGRDVGLNQISLFEAKVACGNGEQILSRDIYRLGHRFDFFRMLSCYFTTVGFYISSMMVVIIVYVFLYGRLYLALSGLEFAIMKQARMRGNRALQAAMGSQSIVQLGLLMALPMFMEIGLERGFRSALGDFIIMQLQLCSVFFTFSLGTKSHYFGRTILHGGAKYRATGRGFVVRHVRFAENYRMYSRSHFVKGLELMLLLVVYQLYGDVATDSIAYILLTSSMWFLVITWLFAPFLFNPSGFEWQKIVDDWDDWSKWISSRGGIGVPSNKAWESWWEEEQEHLQSTGLFGRFWEIVLSLRFFIFQYGIIYHLNISAGNKSISVYGLSWLVIIVVVLVLKVVSMGRKKFSADYQLMFRLLKLSLFIGSVGTLAVLFTILHLTVGDIFASFLAFAPTGWAILQISQASKPVIKACGLWGSVKALSRGYEYLMGIVIFVPVAVLAWFPFVSEFQTRLLFNQAFSRGLQISRILAGGKKQR</sequence>
<dbReference type="GO" id="GO:0000148">
    <property type="term" value="C:1,3-beta-D-glucan synthase complex"/>
    <property type="evidence" value="ECO:0007669"/>
    <property type="project" value="InterPro"/>
</dbReference>
<evidence type="ECO:0000256" key="2">
    <source>
        <dbReference type="ARBA" id="ARBA00009040"/>
    </source>
</evidence>
<dbReference type="GO" id="GO:0071555">
    <property type="term" value="P:cell wall organization"/>
    <property type="evidence" value="ECO:0007669"/>
    <property type="project" value="UniProtKB-KW"/>
</dbReference>
<dbReference type="InterPro" id="IPR023175">
    <property type="entry name" value="Vta1/CALS_N_sf"/>
</dbReference>
<dbReference type="EC" id="2.4.1.34" evidence="3"/>
<evidence type="ECO:0000256" key="14">
    <source>
        <dbReference type="SAM" id="MobiDB-lite"/>
    </source>
</evidence>
<dbReference type="Pfam" id="PF04652">
    <property type="entry name" value="Vta1"/>
    <property type="match status" value="1"/>
</dbReference>
<dbReference type="FunFam" id="1.25.40.270:FF:000002">
    <property type="entry name" value="callose synthase 3"/>
    <property type="match status" value="1"/>
</dbReference>
<comment type="catalytic activity">
    <reaction evidence="13">
        <text>[(1-&gt;3)-beta-D-glucosyl](n) + UDP-alpha-D-glucose = [(1-&gt;3)-beta-D-glucosyl](n+1) + UDP + H(+)</text>
        <dbReference type="Rhea" id="RHEA:21476"/>
        <dbReference type="Rhea" id="RHEA-COMP:11146"/>
        <dbReference type="Rhea" id="RHEA-COMP:14303"/>
        <dbReference type="ChEBI" id="CHEBI:15378"/>
        <dbReference type="ChEBI" id="CHEBI:37671"/>
        <dbReference type="ChEBI" id="CHEBI:58223"/>
        <dbReference type="ChEBI" id="CHEBI:58885"/>
        <dbReference type="EC" id="2.4.1.34"/>
    </reaction>
</comment>
<dbReference type="STRING" id="4540.A0A3L6PD99"/>
<keyword evidence="9 15" id="KW-1133">Transmembrane helix</keyword>
<evidence type="ECO:0000256" key="5">
    <source>
        <dbReference type="ARBA" id="ARBA00022676"/>
    </source>
</evidence>
<evidence type="ECO:0000256" key="8">
    <source>
        <dbReference type="ARBA" id="ARBA00022960"/>
    </source>
</evidence>
<evidence type="ECO:0000256" key="10">
    <source>
        <dbReference type="ARBA" id="ARBA00023136"/>
    </source>
</evidence>
<dbReference type="InterPro" id="IPR039431">
    <property type="entry name" value="Vta1/CALS_N"/>
</dbReference>
<feature type="transmembrane region" description="Helical" evidence="15">
    <location>
        <begin position="627"/>
        <end position="648"/>
    </location>
</feature>
<evidence type="ECO:0000256" key="11">
    <source>
        <dbReference type="ARBA" id="ARBA00023316"/>
    </source>
</evidence>
<evidence type="ECO:0000256" key="4">
    <source>
        <dbReference type="ARBA" id="ARBA00022475"/>
    </source>
</evidence>
<feature type="transmembrane region" description="Helical" evidence="15">
    <location>
        <begin position="745"/>
        <end position="764"/>
    </location>
</feature>
<dbReference type="SMART" id="SM01205">
    <property type="entry name" value="FKS1_dom1"/>
    <property type="match status" value="1"/>
</dbReference>
<keyword evidence="6" id="KW-0808">Transferase</keyword>
<evidence type="ECO:0000313" key="18">
    <source>
        <dbReference type="Proteomes" id="UP000275267"/>
    </source>
</evidence>
<feature type="domain" description="1,3-beta-glucan synthase component FKS1-like" evidence="16">
    <location>
        <begin position="345"/>
        <end position="461"/>
    </location>
</feature>
<accession>A0A3L6PD99</accession>
<dbReference type="Proteomes" id="UP000275267">
    <property type="component" value="Unassembled WGS sequence"/>
</dbReference>
<evidence type="ECO:0000256" key="6">
    <source>
        <dbReference type="ARBA" id="ARBA00022679"/>
    </source>
</evidence>
<dbReference type="Gene3D" id="1.25.40.270">
    <property type="entry name" value="Vacuolar protein sorting-associated protein vta1"/>
    <property type="match status" value="1"/>
</dbReference>
<proteinExistence type="inferred from homology"/>
<dbReference type="OrthoDB" id="1880850at2759"/>
<dbReference type="GO" id="GO:0006075">
    <property type="term" value="P:(1-&gt;3)-beta-D-glucan biosynthetic process"/>
    <property type="evidence" value="ECO:0007669"/>
    <property type="project" value="InterPro"/>
</dbReference>
<keyword evidence="10 15" id="KW-0472">Membrane</keyword>
<keyword evidence="5" id="KW-0328">Glycosyltransferase</keyword>
<feature type="region of interest" description="Disordered" evidence="14">
    <location>
        <begin position="1"/>
        <end position="37"/>
    </location>
</feature>
<keyword evidence="11" id="KW-0961">Cell wall biogenesis/degradation</keyword>
<feature type="transmembrane region" description="Helical" evidence="15">
    <location>
        <begin position="583"/>
        <end position="607"/>
    </location>
</feature>
<keyword evidence="7 15" id="KW-0812">Transmembrane</keyword>
<evidence type="ECO:0000256" key="3">
    <source>
        <dbReference type="ARBA" id="ARBA00012589"/>
    </source>
</evidence>
<evidence type="ECO:0000256" key="1">
    <source>
        <dbReference type="ARBA" id="ARBA00004651"/>
    </source>
</evidence>
<dbReference type="Pfam" id="PF25968">
    <property type="entry name" value="CALS1"/>
    <property type="match status" value="2"/>
</dbReference>
<dbReference type="InterPro" id="IPR026899">
    <property type="entry name" value="FKS1-like_dom1"/>
</dbReference>
<comment type="caution">
    <text evidence="17">The sequence shown here is derived from an EMBL/GenBank/DDBJ whole genome shotgun (WGS) entry which is preliminary data.</text>
</comment>
<keyword evidence="18" id="KW-1185">Reference proteome</keyword>
<dbReference type="GO" id="GO:0003843">
    <property type="term" value="F:1,3-beta-D-glucan synthase activity"/>
    <property type="evidence" value="ECO:0007669"/>
    <property type="project" value="UniProtKB-EC"/>
</dbReference>
<feature type="transmembrane region" description="Helical" evidence="15">
    <location>
        <begin position="721"/>
        <end position="739"/>
    </location>
</feature>
<dbReference type="GO" id="GO:0005886">
    <property type="term" value="C:plasma membrane"/>
    <property type="evidence" value="ECO:0007669"/>
    <property type="project" value="UniProtKB-SubCell"/>
</dbReference>
<feature type="transmembrane region" description="Helical" evidence="15">
    <location>
        <begin position="1785"/>
        <end position="1803"/>
    </location>
</feature>
<gene>
    <name evidence="17" type="ORF">C2845_PM10G04530</name>
</gene>
<evidence type="ECO:0000256" key="7">
    <source>
        <dbReference type="ARBA" id="ARBA00022692"/>
    </source>
</evidence>
<feature type="transmembrane region" description="Helical" evidence="15">
    <location>
        <begin position="513"/>
        <end position="529"/>
    </location>
</feature>
<evidence type="ECO:0000313" key="17">
    <source>
        <dbReference type="EMBL" id="RLM54889.1"/>
    </source>
</evidence>
<dbReference type="Pfam" id="PF02364">
    <property type="entry name" value="Glucan_synthase"/>
    <property type="match status" value="2"/>
</dbReference>
<feature type="transmembrane region" description="Helical" evidence="15">
    <location>
        <begin position="1517"/>
        <end position="1538"/>
    </location>
</feature>
<feature type="transmembrane region" description="Helical" evidence="15">
    <location>
        <begin position="1550"/>
        <end position="1570"/>
    </location>
</feature>
<name>A0A3L6PD99_PANMI</name>
<dbReference type="GO" id="GO:0008360">
    <property type="term" value="P:regulation of cell shape"/>
    <property type="evidence" value="ECO:0007669"/>
    <property type="project" value="UniProtKB-KW"/>
</dbReference>
<dbReference type="EMBL" id="PQIB02000018">
    <property type="protein sequence ID" value="RLM54889.1"/>
    <property type="molecule type" value="Genomic_DNA"/>
</dbReference>
<organism evidence="17 18">
    <name type="scientific">Panicum miliaceum</name>
    <name type="common">Proso millet</name>
    <name type="synonym">Broomcorn millet</name>
    <dbReference type="NCBI Taxonomy" id="4540"/>
    <lineage>
        <taxon>Eukaryota</taxon>
        <taxon>Viridiplantae</taxon>
        <taxon>Streptophyta</taxon>
        <taxon>Embryophyta</taxon>
        <taxon>Tracheophyta</taxon>
        <taxon>Spermatophyta</taxon>
        <taxon>Magnoliopsida</taxon>
        <taxon>Liliopsida</taxon>
        <taxon>Poales</taxon>
        <taxon>Poaceae</taxon>
        <taxon>PACMAD clade</taxon>
        <taxon>Panicoideae</taxon>
        <taxon>Panicodae</taxon>
        <taxon>Paniceae</taxon>
        <taxon>Panicinae</taxon>
        <taxon>Panicum</taxon>
        <taxon>Panicum sect. Panicum</taxon>
    </lineage>
</organism>
<comment type="subcellular location">
    <subcellularLocation>
        <location evidence="1">Cell membrane</location>
        <topology evidence="1">Multi-pass membrane protein</topology>
    </subcellularLocation>
</comment>